<keyword evidence="10" id="KW-0206">Cytoskeleton</keyword>
<dbReference type="InterPro" id="IPR036322">
    <property type="entry name" value="WD40_repeat_dom_sf"/>
</dbReference>
<dbReference type="Proteomes" id="UP000327044">
    <property type="component" value="Unassembled WGS sequence"/>
</dbReference>
<keyword evidence="4" id="KW-0853">WD repeat</keyword>
<dbReference type="Gene3D" id="2.130.10.10">
    <property type="entry name" value="YVTN repeat-like/Quinoprotein amine dehydrogenase"/>
    <property type="match status" value="2"/>
</dbReference>
<evidence type="ECO:0008006" key="14">
    <source>
        <dbReference type="Google" id="ProtNLM"/>
    </source>
</evidence>
<dbReference type="AlphaFoldDB" id="A0A5N4A4H0"/>
<sequence length="570" mass="64782">MDLQFVYQKKRSEFGRQCLFTDKGPDLIDNYPSNIEHLSNFILRDPVTQSTQCGQVQSEHELNTTRAHFVNYGINHSEGGWPKDVNKDDEEQVKRYRRKIEKEDAYNPSVMSLSKSMEHFILQNNSMNIYQQYFTDVKPLPMVEQSSVRTVNVYQDCCEEKRPVNRISWSPDGGTKLAVTHCCLDFQKPISLVTNQSYLWDIENPNTPLLVFTPRTTPMVCVEYHTKDVNTLVSGHLSGRVALWDARRGNVPVNRSVTEVSHREPARSVLWINSKSGLEFFSTSTDGQVKWWDTRKLNQPLETLILSSPGQVIEKAMSACSLEYEPSIPTRFMVGTEKGVIISCNRKGKSPGEKMATKFHAHLGPVLAIQRNSGYVKNFLSVGDWTVRIWSEDCKESSIMWTSYHGAYLSDGCWSPTRVSVYFTTRSDGILDVWDVLQQQKQACLSIKVSDEPLTCLRVHEQGRLLAVGNTKGTTSLVQVSENLATSSRQDKMLLNAMFEREAKREKILEARNREIKLKQKTKSATLVGSESQAHVETSIVADDDFESDPNVQTAEDDFYYVIEAQTKKG</sequence>
<dbReference type="PANTHER" id="PTHR12442">
    <property type="entry name" value="DYNEIN INTERMEDIATE CHAIN"/>
    <property type="match status" value="1"/>
</dbReference>
<keyword evidence="7" id="KW-0243">Dynein</keyword>
<dbReference type="GO" id="GO:0036158">
    <property type="term" value="P:outer dynein arm assembly"/>
    <property type="evidence" value="ECO:0007669"/>
    <property type="project" value="TreeGrafter"/>
</dbReference>
<evidence type="ECO:0000256" key="8">
    <source>
        <dbReference type="ARBA" id="ARBA00023069"/>
    </source>
</evidence>
<proteinExistence type="inferred from homology"/>
<keyword evidence="8" id="KW-0969">Cilium</keyword>
<organism evidence="12 13">
    <name type="scientific">Photinus pyralis</name>
    <name type="common">Common eastern firefly</name>
    <name type="synonym">Lampyris pyralis</name>
    <dbReference type="NCBI Taxonomy" id="7054"/>
    <lineage>
        <taxon>Eukaryota</taxon>
        <taxon>Metazoa</taxon>
        <taxon>Ecdysozoa</taxon>
        <taxon>Arthropoda</taxon>
        <taxon>Hexapoda</taxon>
        <taxon>Insecta</taxon>
        <taxon>Pterygota</taxon>
        <taxon>Neoptera</taxon>
        <taxon>Endopterygota</taxon>
        <taxon>Coleoptera</taxon>
        <taxon>Polyphaga</taxon>
        <taxon>Elateriformia</taxon>
        <taxon>Elateroidea</taxon>
        <taxon>Lampyridae</taxon>
        <taxon>Lampyrinae</taxon>
        <taxon>Photinus</taxon>
    </lineage>
</organism>
<evidence type="ECO:0000256" key="6">
    <source>
        <dbReference type="ARBA" id="ARBA00022737"/>
    </source>
</evidence>
<dbReference type="GO" id="GO:0045504">
    <property type="term" value="F:dynein heavy chain binding"/>
    <property type="evidence" value="ECO:0007669"/>
    <property type="project" value="TreeGrafter"/>
</dbReference>
<dbReference type="EMBL" id="VVIM01000010">
    <property type="protein sequence ID" value="KAB0792213.1"/>
    <property type="molecule type" value="Genomic_DNA"/>
</dbReference>
<keyword evidence="9" id="KW-0505">Motor protein</keyword>
<dbReference type="GO" id="GO:0005874">
    <property type="term" value="C:microtubule"/>
    <property type="evidence" value="ECO:0007669"/>
    <property type="project" value="UniProtKB-KW"/>
</dbReference>
<evidence type="ECO:0000313" key="12">
    <source>
        <dbReference type="EMBL" id="KAB0792213.1"/>
    </source>
</evidence>
<reference evidence="12 13" key="1">
    <citation type="journal article" date="2018" name="Elife">
        <title>Firefly genomes illuminate parallel origins of bioluminescence in beetles.</title>
        <authorList>
            <person name="Fallon T.R."/>
            <person name="Lower S.E."/>
            <person name="Chang C.H."/>
            <person name="Bessho-Uehara M."/>
            <person name="Martin G.J."/>
            <person name="Bewick A.J."/>
            <person name="Behringer M."/>
            <person name="Debat H.J."/>
            <person name="Wong I."/>
            <person name="Day J.C."/>
            <person name="Suvorov A."/>
            <person name="Silva C.J."/>
            <person name="Stanger-Hall K.F."/>
            <person name="Hall D.W."/>
            <person name="Schmitz R.J."/>
            <person name="Nelson D.R."/>
            <person name="Lewis S.M."/>
            <person name="Shigenobu S."/>
            <person name="Bybee S.M."/>
            <person name="Larracuente A.M."/>
            <person name="Oba Y."/>
            <person name="Weng J.K."/>
        </authorList>
    </citation>
    <scope>NUCLEOTIDE SEQUENCE [LARGE SCALE GENOMIC DNA]</scope>
    <source>
        <strain evidence="12">1611_PpyrPB1</strain>
        <tissue evidence="12">Whole body</tissue>
    </source>
</reference>
<evidence type="ECO:0000256" key="4">
    <source>
        <dbReference type="ARBA" id="ARBA00022574"/>
    </source>
</evidence>
<evidence type="ECO:0000256" key="1">
    <source>
        <dbReference type="ARBA" id="ARBA00004430"/>
    </source>
</evidence>
<evidence type="ECO:0000313" key="13">
    <source>
        <dbReference type="Proteomes" id="UP000327044"/>
    </source>
</evidence>
<dbReference type="InterPro" id="IPR001680">
    <property type="entry name" value="WD40_rpt"/>
</dbReference>
<gene>
    <name evidence="12" type="ORF">PPYR_14172</name>
</gene>
<dbReference type="SMART" id="SM00320">
    <property type="entry name" value="WD40"/>
    <property type="match status" value="5"/>
</dbReference>
<dbReference type="GO" id="GO:0003341">
    <property type="term" value="P:cilium movement"/>
    <property type="evidence" value="ECO:0007669"/>
    <property type="project" value="TreeGrafter"/>
</dbReference>
<evidence type="ECO:0000256" key="5">
    <source>
        <dbReference type="ARBA" id="ARBA00022701"/>
    </source>
</evidence>
<comment type="similarity">
    <text evidence="2">Belongs to the dynein intermediate chain family.</text>
</comment>
<evidence type="ECO:0000256" key="7">
    <source>
        <dbReference type="ARBA" id="ARBA00023017"/>
    </source>
</evidence>
<protein>
    <recommendedName>
        <fullName evidence="14">Dynein intermediate chain 3, ciliary</fullName>
    </recommendedName>
</protein>
<dbReference type="InParanoid" id="A0A5N4A4H0"/>
<accession>A0A5N4A4H0</accession>
<evidence type="ECO:0000256" key="3">
    <source>
        <dbReference type="ARBA" id="ARBA00022490"/>
    </source>
</evidence>
<dbReference type="InterPro" id="IPR050687">
    <property type="entry name" value="Dynein_IC"/>
</dbReference>
<evidence type="ECO:0000256" key="10">
    <source>
        <dbReference type="ARBA" id="ARBA00023212"/>
    </source>
</evidence>
<dbReference type="OrthoDB" id="366230at2759"/>
<evidence type="ECO:0000256" key="11">
    <source>
        <dbReference type="ARBA" id="ARBA00023273"/>
    </source>
</evidence>
<comment type="caution">
    <text evidence="12">The sequence shown here is derived from an EMBL/GenBank/DDBJ whole genome shotgun (WGS) entry which is preliminary data.</text>
</comment>
<dbReference type="FunCoup" id="A0A5N4A4H0">
    <property type="interactions" value="9"/>
</dbReference>
<keyword evidence="13" id="KW-1185">Reference proteome</keyword>
<dbReference type="GO" id="GO:0036157">
    <property type="term" value="C:outer dynein arm"/>
    <property type="evidence" value="ECO:0007669"/>
    <property type="project" value="TreeGrafter"/>
</dbReference>
<evidence type="ECO:0000256" key="2">
    <source>
        <dbReference type="ARBA" id="ARBA00011059"/>
    </source>
</evidence>
<dbReference type="InterPro" id="IPR015943">
    <property type="entry name" value="WD40/YVTN_repeat-like_dom_sf"/>
</dbReference>
<dbReference type="SUPFAM" id="SSF50978">
    <property type="entry name" value="WD40 repeat-like"/>
    <property type="match status" value="1"/>
</dbReference>
<keyword evidence="5" id="KW-0493">Microtubule</keyword>
<keyword evidence="11" id="KW-0966">Cell projection</keyword>
<keyword evidence="6" id="KW-0677">Repeat</keyword>
<dbReference type="GO" id="GO:0045503">
    <property type="term" value="F:dynein light chain binding"/>
    <property type="evidence" value="ECO:0007669"/>
    <property type="project" value="TreeGrafter"/>
</dbReference>
<name>A0A5N4A4H0_PHOPY</name>
<keyword evidence="3" id="KW-0963">Cytoplasm</keyword>
<dbReference type="PANTHER" id="PTHR12442:SF7">
    <property type="entry name" value="DYNEIN AXONEMAL INTERMEDIATE CHAIN 2"/>
    <property type="match status" value="1"/>
</dbReference>
<comment type="subcellular location">
    <subcellularLocation>
        <location evidence="1">Cytoplasm</location>
        <location evidence="1">Cytoskeleton</location>
        <location evidence="1">Cilium axoneme</location>
    </subcellularLocation>
</comment>
<evidence type="ECO:0000256" key="9">
    <source>
        <dbReference type="ARBA" id="ARBA00023175"/>
    </source>
</evidence>